<evidence type="ECO:0000313" key="3">
    <source>
        <dbReference type="EMBL" id="GHO44012.1"/>
    </source>
</evidence>
<feature type="domain" description="Nudix hydrolase" evidence="2">
    <location>
        <begin position="16"/>
        <end position="153"/>
    </location>
</feature>
<evidence type="ECO:0000259" key="2">
    <source>
        <dbReference type="PROSITE" id="PS51462"/>
    </source>
</evidence>
<protein>
    <recommendedName>
        <fullName evidence="2">Nudix hydrolase domain-containing protein</fullName>
    </recommendedName>
</protein>
<accession>A0A8J3HU26</accession>
<dbReference type="AlphaFoldDB" id="A0A8J3HU26"/>
<dbReference type="Pfam" id="PF00293">
    <property type="entry name" value="NUDIX"/>
    <property type="match status" value="1"/>
</dbReference>
<dbReference type="PROSITE" id="PS51462">
    <property type="entry name" value="NUDIX"/>
    <property type="match status" value="1"/>
</dbReference>
<organism evidence="3 4">
    <name type="scientific">Ktedonospora formicarum</name>
    <dbReference type="NCBI Taxonomy" id="2778364"/>
    <lineage>
        <taxon>Bacteria</taxon>
        <taxon>Bacillati</taxon>
        <taxon>Chloroflexota</taxon>
        <taxon>Ktedonobacteria</taxon>
        <taxon>Ktedonobacterales</taxon>
        <taxon>Ktedonobacteraceae</taxon>
        <taxon>Ktedonospora</taxon>
    </lineage>
</organism>
<dbReference type="Gene3D" id="3.90.79.10">
    <property type="entry name" value="Nucleoside Triphosphate Pyrophosphohydrolase"/>
    <property type="match status" value="1"/>
</dbReference>
<keyword evidence="4" id="KW-1185">Reference proteome</keyword>
<evidence type="ECO:0000313" key="4">
    <source>
        <dbReference type="Proteomes" id="UP000612362"/>
    </source>
</evidence>
<dbReference type="EMBL" id="BNJF01000001">
    <property type="protein sequence ID" value="GHO44012.1"/>
    <property type="molecule type" value="Genomic_DNA"/>
</dbReference>
<dbReference type="InterPro" id="IPR015797">
    <property type="entry name" value="NUDIX_hydrolase-like_dom_sf"/>
</dbReference>
<sequence length="160" mass="18463">MNVQSSKKAVPKSVLRPTHVVTCFLQKREGDEIRLLLVRRSQQVGSYHGRWAGISGFVEEGVTPEQQAYTEIQEETGLTQAQLRMLRRGGVVEHVDQELGRHFYVHPFLFEVETDDAVVIDWEATDMRWIEPDRMADYETVPKLREAYVSALQGEEIYVK</sequence>
<dbReference type="InterPro" id="IPR000086">
    <property type="entry name" value="NUDIX_hydrolase_dom"/>
</dbReference>
<dbReference type="RefSeq" id="WP_220193447.1">
    <property type="nucleotide sequence ID" value="NZ_BNJF01000001.1"/>
</dbReference>
<gene>
    <name evidence="3" type="ORF">KSX_21750</name>
</gene>
<reference evidence="3" key="1">
    <citation type="submission" date="2020-10" db="EMBL/GenBank/DDBJ databases">
        <title>Taxonomic study of unclassified bacteria belonging to the class Ktedonobacteria.</title>
        <authorList>
            <person name="Yabe S."/>
            <person name="Wang C.M."/>
            <person name="Zheng Y."/>
            <person name="Sakai Y."/>
            <person name="Cavaletti L."/>
            <person name="Monciardini P."/>
            <person name="Donadio S."/>
        </authorList>
    </citation>
    <scope>NUCLEOTIDE SEQUENCE</scope>
    <source>
        <strain evidence="3">SOSP1-1</strain>
    </source>
</reference>
<proteinExistence type="inferred from homology"/>
<evidence type="ECO:0000256" key="1">
    <source>
        <dbReference type="ARBA" id="ARBA00005582"/>
    </source>
</evidence>
<dbReference type="CDD" id="cd18872">
    <property type="entry name" value="NUDIX_eIF-2B"/>
    <property type="match status" value="1"/>
</dbReference>
<name>A0A8J3HU26_9CHLR</name>
<dbReference type="PANTHER" id="PTHR43736">
    <property type="entry name" value="ADP-RIBOSE PYROPHOSPHATASE"/>
    <property type="match status" value="1"/>
</dbReference>
<comment type="similarity">
    <text evidence="1">Belongs to the Nudix hydrolase family.</text>
</comment>
<comment type="caution">
    <text evidence="3">The sequence shown here is derived from an EMBL/GenBank/DDBJ whole genome shotgun (WGS) entry which is preliminary data.</text>
</comment>
<dbReference type="Proteomes" id="UP000612362">
    <property type="component" value="Unassembled WGS sequence"/>
</dbReference>
<dbReference type="PANTHER" id="PTHR43736:SF1">
    <property type="entry name" value="DIHYDRONEOPTERIN TRIPHOSPHATE DIPHOSPHATASE"/>
    <property type="match status" value="1"/>
</dbReference>
<dbReference type="SUPFAM" id="SSF55811">
    <property type="entry name" value="Nudix"/>
    <property type="match status" value="1"/>
</dbReference>